<dbReference type="AlphaFoldDB" id="A0A5M3MAD7"/>
<proteinExistence type="predicted"/>
<feature type="compositionally biased region" description="Polar residues" evidence="1">
    <location>
        <begin position="200"/>
        <end position="212"/>
    </location>
</feature>
<evidence type="ECO:0000313" key="3">
    <source>
        <dbReference type="Proteomes" id="UP000053558"/>
    </source>
</evidence>
<dbReference type="EMBL" id="JH711588">
    <property type="protein sequence ID" value="EIW75740.1"/>
    <property type="molecule type" value="Genomic_DNA"/>
</dbReference>
<dbReference type="KEGG" id="cput:CONPUDRAFT_159173"/>
<dbReference type="RefSeq" id="XP_007774416.1">
    <property type="nucleotide sequence ID" value="XM_007776226.1"/>
</dbReference>
<dbReference type="GeneID" id="19204051"/>
<dbReference type="Gene3D" id="3.80.10.10">
    <property type="entry name" value="Ribonuclease Inhibitor"/>
    <property type="match status" value="1"/>
</dbReference>
<reference evidence="3" key="1">
    <citation type="journal article" date="2012" name="Science">
        <title>The Paleozoic origin of enzymatic lignin decomposition reconstructed from 31 fungal genomes.</title>
        <authorList>
            <person name="Floudas D."/>
            <person name="Binder M."/>
            <person name="Riley R."/>
            <person name="Barry K."/>
            <person name="Blanchette R.A."/>
            <person name="Henrissat B."/>
            <person name="Martinez A.T."/>
            <person name="Otillar R."/>
            <person name="Spatafora J.W."/>
            <person name="Yadav J.S."/>
            <person name="Aerts A."/>
            <person name="Benoit I."/>
            <person name="Boyd A."/>
            <person name="Carlson A."/>
            <person name="Copeland A."/>
            <person name="Coutinho P.M."/>
            <person name="de Vries R.P."/>
            <person name="Ferreira P."/>
            <person name="Findley K."/>
            <person name="Foster B."/>
            <person name="Gaskell J."/>
            <person name="Glotzer D."/>
            <person name="Gorecki P."/>
            <person name="Heitman J."/>
            <person name="Hesse C."/>
            <person name="Hori C."/>
            <person name="Igarashi K."/>
            <person name="Jurgens J.A."/>
            <person name="Kallen N."/>
            <person name="Kersten P."/>
            <person name="Kohler A."/>
            <person name="Kuees U."/>
            <person name="Kumar T.K.A."/>
            <person name="Kuo A."/>
            <person name="LaButti K."/>
            <person name="Larrondo L.F."/>
            <person name="Lindquist E."/>
            <person name="Ling A."/>
            <person name="Lombard V."/>
            <person name="Lucas S."/>
            <person name="Lundell T."/>
            <person name="Martin R."/>
            <person name="McLaughlin D.J."/>
            <person name="Morgenstern I."/>
            <person name="Morin E."/>
            <person name="Murat C."/>
            <person name="Nagy L.G."/>
            <person name="Nolan M."/>
            <person name="Ohm R.A."/>
            <person name="Patyshakuliyeva A."/>
            <person name="Rokas A."/>
            <person name="Ruiz-Duenas F.J."/>
            <person name="Sabat G."/>
            <person name="Salamov A."/>
            <person name="Samejima M."/>
            <person name="Schmutz J."/>
            <person name="Slot J.C."/>
            <person name="St John F."/>
            <person name="Stenlid J."/>
            <person name="Sun H."/>
            <person name="Sun S."/>
            <person name="Syed K."/>
            <person name="Tsang A."/>
            <person name="Wiebenga A."/>
            <person name="Young D."/>
            <person name="Pisabarro A."/>
            <person name="Eastwood D.C."/>
            <person name="Martin F."/>
            <person name="Cullen D."/>
            <person name="Grigoriev I.V."/>
            <person name="Hibbett D.S."/>
        </authorList>
    </citation>
    <scope>NUCLEOTIDE SEQUENCE [LARGE SCALE GENOMIC DNA]</scope>
    <source>
        <strain evidence="3">RWD-64-598 SS2</strain>
    </source>
</reference>
<name>A0A5M3MAD7_CONPW</name>
<gene>
    <name evidence="2" type="ORF">CONPUDRAFT_159173</name>
</gene>
<sequence>MLTLVSLRLGACAAEDATFEDLLDAVKNLRQPEKLESLRKVVFETAREVLLFDLDILLLIEAWPHLEVLSINEKCGWKIQPSVTLEGLRCIVKGLPHLKELHIAIDAIDVEPGCDIGHGYPESRYPEFRLDLLDSSIGAEIEDVAAYIGDIFRERELQLDAYQLAWDFHPLPPDLLVENALYQQGWRDVHKLLCEAQDTWSSDGEGSGQSSCSASDVDEGEGSGGEEVSDESASCASAYPRLVGYFVRFEPNAATTINGGLVEVWSDQPLDVVPGSNDSRAERDHLFPVRARL</sequence>
<evidence type="ECO:0000256" key="1">
    <source>
        <dbReference type="SAM" id="MobiDB-lite"/>
    </source>
</evidence>
<organism evidence="2 3">
    <name type="scientific">Coniophora puteana (strain RWD-64-598)</name>
    <name type="common">Brown rot fungus</name>
    <dbReference type="NCBI Taxonomy" id="741705"/>
    <lineage>
        <taxon>Eukaryota</taxon>
        <taxon>Fungi</taxon>
        <taxon>Dikarya</taxon>
        <taxon>Basidiomycota</taxon>
        <taxon>Agaricomycotina</taxon>
        <taxon>Agaricomycetes</taxon>
        <taxon>Agaricomycetidae</taxon>
        <taxon>Boletales</taxon>
        <taxon>Coniophorineae</taxon>
        <taxon>Coniophoraceae</taxon>
        <taxon>Coniophora</taxon>
    </lineage>
</organism>
<feature type="region of interest" description="Disordered" evidence="1">
    <location>
        <begin position="200"/>
        <end position="231"/>
    </location>
</feature>
<dbReference type="Proteomes" id="UP000053558">
    <property type="component" value="Unassembled WGS sequence"/>
</dbReference>
<comment type="caution">
    <text evidence="2">The sequence shown here is derived from an EMBL/GenBank/DDBJ whole genome shotgun (WGS) entry which is preliminary data.</text>
</comment>
<evidence type="ECO:0000313" key="2">
    <source>
        <dbReference type="EMBL" id="EIW75740.1"/>
    </source>
</evidence>
<accession>A0A5M3MAD7</accession>
<dbReference type="InterPro" id="IPR032675">
    <property type="entry name" value="LRR_dom_sf"/>
</dbReference>
<keyword evidence="3" id="KW-1185">Reference proteome</keyword>
<protein>
    <submittedName>
        <fullName evidence="2">Uncharacterized protein</fullName>
    </submittedName>
</protein>